<protein>
    <submittedName>
        <fullName evidence="2">Phospholipid transport system substrate-binding protein</fullName>
    </submittedName>
</protein>
<gene>
    <name evidence="2" type="ORF">C8D97_10391</name>
</gene>
<reference evidence="2 3" key="1">
    <citation type="submission" date="2018-05" db="EMBL/GenBank/DDBJ databases">
        <title>Genomic Encyclopedia of Type Strains, Phase IV (KMG-IV): sequencing the most valuable type-strain genomes for metagenomic binning, comparative biology and taxonomic classification.</title>
        <authorList>
            <person name="Goeker M."/>
        </authorList>
    </citation>
    <scope>NUCLEOTIDE SEQUENCE [LARGE SCALE GENOMIC DNA]</scope>
    <source>
        <strain evidence="2 3">DSM 25350</strain>
    </source>
</reference>
<dbReference type="OrthoDB" id="9787053at2"/>
<keyword evidence="1" id="KW-0732">Signal</keyword>
<dbReference type="PANTHER" id="PTHR36573">
    <property type="entry name" value="INTERMEMBRANE PHOSPHOLIPID TRANSPORT SYSTEM BINDING PROTEIN MLAC"/>
    <property type="match status" value="1"/>
</dbReference>
<evidence type="ECO:0000313" key="3">
    <source>
        <dbReference type="Proteomes" id="UP000245790"/>
    </source>
</evidence>
<dbReference type="PANTHER" id="PTHR36573:SF1">
    <property type="entry name" value="INTERMEMBRANE PHOSPHOLIPID TRANSPORT SYSTEM BINDING PROTEIN MLAC"/>
    <property type="match status" value="1"/>
</dbReference>
<dbReference type="PIRSF" id="PIRSF004649">
    <property type="entry name" value="MlaC"/>
    <property type="match status" value="1"/>
</dbReference>
<organism evidence="2 3">
    <name type="scientific">Pleionea mediterranea</name>
    <dbReference type="NCBI Taxonomy" id="523701"/>
    <lineage>
        <taxon>Bacteria</taxon>
        <taxon>Pseudomonadati</taxon>
        <taxon>Pseudomonadota</taxon>
        <taxon>Gammaproteobacteria</taxon>
        <taxon>Oceanospirillales</taxon>
        <taxon>Pleioneaceae</taxon>
        <taxon>Pleionea</taxon>
    </lineage>
</organism>
<accession>A0A316FWS4</accession>
<dbReference type="Gene3D" id="3.10.450.710">
    <property type="entry name" value="Tgt2/MlaC"/>
    <property type="match status" value="1"/>
</dbReference>
<dbReference type="InterPro" id="IPR042245">
    <property type="entry name" value="Tgt2/MlaC_sf"/>
</dbReference>
<feature type="signal peptide" evidence="1">
    <location>
        <begin position="1"/>
        <end position="18"/>
    </location>
</feature>
<name>A0A316FWS4_9GAMM</name>
<evidence type="ECO:0000313" key="2">
    <source>
        <dbReference type="EMBL" id="PWK53264.1"/>
    </source>
</evidence>
<comment type="caution">
    <text evidence="2">The sequence shown here is derived from an EMBL/GenBank/DDBJ whole genome shotgun (WGS) entry which is preliminary data.</text>
</comment>
<dbReference type="InterPro" id="IPR008869">
    <property type="entry name" value="MlaC/ttg2D"/>
</dbReference>
<proteinExistence type="predicted"/>
<dbReference type="EMBL" id="QGGU01000003">
    <property type="protein sequence ID" value="PWK53264.1"/>
    <property type="molecule type" value="Genomic_DNA"/>
</dbReference>
<feature type="chain" id="PRO_5016419450" evidence="1">
    <location>
        <begin position="19"/>
        <end position="199"/>
    </location>
</feature>
<dbReference type="Pfam" id="PF05494">
    <property type="entry name" value="MlaC"/>
    <property type="match status" value="1"/>
</dbReference>
<sequence length="199" mass="22601">MRFITLVTLLLFGSVAKASDPQQLLQQAADNIIELLEQNKQQLAVDETLAPAIVRENLLPLVDTLGLGKRLLTRKVWPTLSGSQQQRFTDAFVDHLINTYANGLANYDGHKFHFIKTNYSSSGKTAWVYSELISKQQERFSIIYTLKLMDHYPDWRVVDVSIEGIKILQNYREQLKSVDVSEGFDALLAKIETKTESTP</sequence>
<keyword evidence="3" id="KW-1185">Reference proteome</keyword>
<dbReference type="RefSeq" id="WP_109762385.1">
    <property type="nucleotide sequence ID" value="NZ_QGGU01000003.1"/>
</dbReference>
<evidence type="ECO:0000256" key="1">
    <source>
        <dbReference type="SAM" id="SignalP"/>
    </source>
</evidence>
<dbReference type="Proteomes" id="UP000245790">
    <property type="component" value="Unassembled WGS sequence"/>
</dbReference>
<dbReference type="AlphaFoldDB" id="A0A316FWS4"/>